<dbReference type="InterPro" id="IPR038607">
    <property type="entry name" value="PhoD-like_sf"/>
</dbReference>
<evidence type="ECO:0000259" key="1">
    <source>
        <dbReference type="Pfam" id="PF09423"/>
    </source>
</evidence>
<name>A0A9W7XU03_9FUNG</name>
<dbReference type="SUPFAM" id="SSF56300">
    <property type="entry name" value="Metallo-dependent phosphatases"/>
    <property type="match status" value="1"/>
</dbReference>
<feature type="non-terminal residue" evidence="2">
    <location>
        <position position="162"/>
    </location>
</feature>
<evidence type="ECO:0000313" key="2">
    <source>
        <dbReference type="EMBL" id="KAJ1718110.1"/>
    </source>
</evidence>
<protein>
    <recommendedName>
        <fullName evidence="1">PhoD-like phosphatase metallophosphatase domain-containing protein</fullName>
    </recommendedName>
</protein>
<reference evidence="2" key="1">
    <citation type="submission" date="2022-07" db="EMBL/GenBank/DDBJ databases">
        <title>Phylogenomic reconstructions and comparative analyses of Kickxellomycotina fungi.</title>
        <authorList>
            <person name="Reynolds N.K."/>
            <person name="Stajich J.E."/>
            <person name="Barry K."/>
            <person name="Grigoriev I.V."/>
            <person name="Crous P."/>
            <person name="Smith M.E."/>
        </authorList>
    </citation>
    <scope>NUCLEOTIDE SEQUENCE</scope>
    <source>
        <strain evidence="2">BCRC 34381</strain>
    </source>
</reference>
<gene>
    <name evidence="2" type="ORF">LPJ61_006847</name>
</gene>
<dbReference type="InterPro" id="IPR018946">
    <property type="entry name" value="PhoD-like_MPP"/>
</dbReference>
<keyword evidence="3" id="KW-1185">Reference proteome</keyword>
<dbReference type="PANTHER" id="PTHR43606">
    <property type="entry name" value="PHOSPHATASE, PUTATIVE (AFU_ORTHOLOGUE AFUA_6G08710)-RELATED"/>
    <property type="match status" value="1"/>
</dbReference>
<accession>A0A9W7XU03</accession>
<dbReference type="PANTHER" id="PTHR43606:SF2">
    <property type="entry name" value="ALKALINE PHOSPHATASE FAMILY PROTEIN (AFU_ORTHOLOGUE AFUA_5G03860)"/>
    <property type="match status" value="1"/>
</dbReference>
<evidence type="ECO:0000313" key="3">
    <source>
        <dbReference type="Proteomes" id="UP001143981"/>
    </source>
</evidence>
<dbReference type="Proteomes" id="UP001143981">
    <property type="component" value="Unassembled WGS sequence"/>
</dbReference>
<dbReference type="InterPro" id="IPR029052">
    <property type="entry name" value="Metallo-depent_PP-like"/>
</dbReference>
<dbReference type="InterPro" id="IPR052900">
    <property type="entry name" value="Phospholipid_Metab_Enz"/>
</dbReference>
<proteinExistence type="predicted"/>
<sequence length="162" mass="18566">MLGVAQKRHFAQWLRDVNHTAAVKFVISSVPVTTGWTNYDSSQDTWRGYPTERAEILNMTQYVPNLFFLSGDRHEMAAVELPSGNIEFSTSPVSQFTFPLVSRFKRDQDGEHTLHFRQRGHVKYGILDVDTETDPAVPRITYSLYTTDAHSGKRPVWVYEAK</sequence>
<dbReference type="OrthoDB" id="2100241at2759"/>
<dbReference type="Gene3D" id="3.60.21.70">
    <property type="entry name" value="PhoD-like phosphatase"/>
    <property type="match status" value="1"/>
</dbReference>
<organism evidence="2 3">
    <name type="scientific">Coemansia biformis</name>
    <dbReference type="NCBI Taxonomy" id="1286918"/>
    <lineage>
        <taxon>Eukaryota</taxon>
        <taxon>Fungi</taxon>
        <taxon>Fungi incertae sedis</taxon>
        <taxon>Zoopagomycota</taxon>
        <taxon>Kickxellomycotina</taxon>
        <taxon>Kickxellomycetes</taxon>
        <taxon>Kickxellales</taxon>
        <taxon>Kickxellaceae</taxon>
        <taxon>Coemansia</taxon>
    </lineage>
</organism>
<dbReference type="Pfam" id="PF09423">
    <property type="entry name" value="PhoD"/>
    <property type="match status" value="1"/>
</dbReference>
<comment type="caution">
    <text evidence="2">The sequence shown here is derived from an EMBL/GenBank/DDBJ whole genome shotgun (WGS) entry which is preliminary data.</text>
</comment>
<dbReference type="AlphaFoldDB" id="A0A9W7XU03"/>
<dbReference type="EMBL" id="JANBOI010003857">
    <property type="protein sequence ID" value="KAJ1718110.1"/>
    <property type="molecule type" value="Genomic_DNA"/>
</dbReference>
<feature type="domain" description="PhoD-like phosphatase metallophosphatase" evidence="1">
    <location>
        <begin position="1"/>
        <end position="127"/>
    </location>
</feature>